<dbReference type="Proteomes" id="UP000030103">
    <property type="component" value="Unassembled WGS sequence"/>
</dbReference>
<keyword evidence="2" id="KW-1185">Reference proteome</keyword>
<name>A0A0A2E4M7_9PORP</name>
<protein>
    <submittedName>
        <fullName evidence="1">Uncharacterized protein</fullName>
    </submittedName>
</protein>
<gene>
    <name evidence="1" type="ORF">HQ47_10630</name>
</gene>
<evidence type="ECO:0000313" key="2">
    <source>
        <dbReference type="Proteomes" id="UP000030103"/>
    </source>
</evidence>
<evidence type="ECO:0000313" key="1">
    <source>
        <dbReference type="EMBL" id="KGN72380.1"/>
    </source>
</evidence>
<sequence>MKYSFLDKFKVVNFVLTRKNVKCVSREFGVFVQSEMKRKPFLDMILFNKTFEKNGYFDGSYIDS</sequence>
<accession>A0A0A2E4M7</accession>
<dbReference type="AlphaFoldDB" id="A0A0A2E4M7"/>
<organism evidence="1 2">
    <name type="scientific">Porphyromonas macacae</name>
    <dbReference type="NCBI Taxonomy" id="28115"/>
    <lineage>
        <taxon>Bacteria</taxon>
        <taxon>Pseudomonadati</taxon>
        <taxon>Bacteroidota</taxon>
        <taxon>Bacteroidia</taxon>
        <taxon>Bacteroidales</taxon>
        <taxon>Porphyromonadaceae</taxon>
        <taxon>Porphyromonas</taxon>
    </lineage>
</organism>
<reference evidence="1 2" key="1">
    <citation type="submission" date="2014-09" db="EMBL/GenBank/DDBJ databases">
        <title>Draft Genome Sequence of Porphyromonas macacae COT-192_OH2859.</title>
        <authorList>
            <person name="Wallis C."/>
            <person name="Deusch O."/>
            <person name="O'Flynn C."/>
            <person name="Davis I."/>
            <person name="Horsfall A."/>
            <person name="Kirkwood N."/>
            <person name="Harris S."/>
            <person name="Eisen J.A."/>
            <person name="Coil D.A."/>
            <person name="Darling A.E."/>
            <person name="Jospin G."/>
            <person name="Alexiev A."/>
        </authorList>
    </citation>
    <scope>NUCLEOTIDE SEQUENCE [LARGE SCALE GENOMIC DNA]</scope>
    <source>
        <strain evidence="2">COT-192 OH2859</strain>
    </source>
</reference>
<dbReference type="EMBL" id="JRFA01000031">
    <property type="protein sequence ID" value="KGN72380.1"/>
    <property type="molecule type" value="Genomic_DNA"/>
</dbReference>
<proteinExistence type="predicted"/>
<comment type="caution">
    <text evidence="1">The sequence shown here is derived from an EMBL/GenBank/DDBJ whole genome shotgun (WGS) entry which is preliminary data.</text>
</comment>